<evidence type="ECO:0000256" key="3">
    <source>
        <dbReference type="ARBA" id="ARBA00023274"/>
    </source>
</evidence>
<organism evidence="6 7">
    <name type="scientific">Candidatus Roizmanbacteria bacterium RIFCSPLOWO2_01_FULL_37_16</name>
    <dbReference type="NCBI Taxonomy" id="1802058"/>
    <lineage>
        <taxon>Bacteria</taxon>
        <taxon>Candidatus Roizmaniibacteriota</taxon>
    </lineage>
</organism>
<keyword evidence="4 5" id="KW-0699">rRNA-binding</keyword>
<keyword evidence="4 5" id="KW-0694">RNA-binding</keyword>
<keyword evidence="2 4" id="KW-0689">Ribosomal protein</keyword>
<dbReference type="NCBIfam" id="TIGR00061">
    <property type="entry name" value="L21"/>
    <property type="match status" value="1"/>
</dbReference>
<evidence type="ECO:0000256" key="1">
    <source>
        <dbReference type="ARBA" id="ARBA00008563"/>
    </source>
</evidence>
<name>A0A1F7IIU8_9BACT</name>
<comment type="function">
    <text evidence="4 5">This protein binds to 23S rRNA in the presence of protein L20.</text>
</comment>
<evidence type="ECO:0000313" key="7">
    <source>
        <dbReference type="Proteomes" id="UP000178040"/>
    </source>
</evidence>
<evidence type="ECO:0000313" key="6">
    <source>
        <dbReference type="EMBL" id="OGK43283.1"/>
    </source>
</evidence>
<dbReference type="GO" id="GO:0003735">
    <property type="term" value="F:structural constituent of ribosome"/>
    <property type="evidence" value="ECO:0007669"/>
    <property type="project" value="InterPro"/>
</dbReference>
<comment type="similarity">
    <text evidence="1 4 5">Belongs to the bacterial ribosomal protein bL21 family.</text>
</comment>
<comment type="subunit">
    <text evidence="4">Part of the 50S ribosomal subunit. Contacts protein L20.</text>
</comment>
<dbReference type="Pfam" id="PF00829">
    <property type="entry name" value="Ribosomal_L21p"/>
    <property type="match status" value="1"/>
</dbReference>
<dbReference type="PANTHER" id="PTHR21349">
    <property type="entry name" value="50S RIBOSOMAL PROTEIN L21"/>
    <property type="match status" value="1"/>
</dbReference>
<dbReference type="GO" id="GO:0005840">
    <property type="term" value="C:ribosome"/>
    <property type="evidence" value="ECO:0007669"/>
    <property type="project" value="UniProtKB-KW"/>
</dbReference>
<dbReference type="PANTHER" id="PTHR21349:SF0">
    <property type="entry name" value="LARGE RIBOSOMAL SUBUNIT PROTEIN BL21M"/>
    <property type="match status" value="1"/>
</dbReference>
<dbReference type="SUPFAM" id="SSF141091">
    <property type="entry name" value="L21p-like"/>
    <property type="match status" value="1"/>
</dbReference>
<accession>A0A1F7IIU8</accession>
<dbReference type="Proteomes" id="UP000178040">
    <property type="component" value="Unassembled WGS sequence"/>
</dbReference>
<dbReference type="GO" id="GO:0005737">
    <property type="term" value="C:cytoplasm"/>
    <property type="evidence" value="ECO:0007669"/>
    <property type="project" value="UniProtKB-ARBA"/>
</dbReference>
<reference evidence="6 7" key="1">
    <citation type="journal article" date="2016" name="Nat. Commun.">
        <title>Thousands of microbial genomes shed light on interconnected biogeochemical processes in an aquifer system.</title>
        <authorList>
            <person name="Anantharaman K."/>
            <person name="Brown C.T."/>
            <person name="Hug L.A."/>
            <person name="Sharon I."/>
            <person name="Castelle C.J."/>
            <person name="Probst A.J."/>
            <person name="Thomas B.C."/>
            <person name="Singh A."/>
            <person name="Wilkins M.J."/>
            <person name="Karaoz U."/>
            <person name="Brodie E.L."/>
            <person name="Williams K.H."/>
            <person name="Hubbard S.S."/>
            <person name="Banfield J.F."/>
        </authorList>
    </citation>
    <scope>NUCLEOTIDE SEQUENCE [LARGE SCALE GENOMIC DNA]</scope>
</reference>
<evidence type="ECO:0000256" key="5">
    <source>
        <dbReference type="RuleBase" id="RU000562"/>
    </source>
</evidence>
<keyword evidence="3 4" id="KW-0687">Ribonucleoprotein</keyword>
<dbReference type="GO" id="GO:0006412">
    <property type="term" value="P:translation"/>
    <property type="evidence" value="ECO:0007669"/>
    <property type="project" value="UniProtKB-UniRule"/>
</dbReference>
<dbReference type="EMBL" id="MGAI01000057">
    <property type="protein sequence ID" value="OGK43283.1"/>
    <property type="molecule type" value="Genomic_DNA"/>
</dbReference>
<gene>
    <name evidence="4" type="primary">rplU</name>
    <name evidence="6" type="ORF">A3B40_02210</name>
</gene>
<comment type="caution">
    <text evidence="6">The sequence shown here is derived from an EMBL/GenBank/DDBJ whole genome shotgun (WGS) entry which is preliminary data.</text>
</comment>
<sequence>MTKFAVVKAGGKQYLVKENDEIIVDKIEAKEKDKLELEKLAEFNDEQVNLQLGTPLLKDKVNVQVITQLKGDKIRVAKFKAKVRYRRVRGFRARLTKIKITKI</sequence>
<dbReference type="InterPro" id="IPR001787">
    <property type="entry name" value="Ribosomal_bL21"/>
</dbReference>
<dbReference type="InterPro" id="IPR036164">
    <property type="entry name" value="bL21-like_sf"/>
</dbReference>
<dbReference type="GO" id="GO:1990904">
    <property type="term" value="C:ribonucleoprotein complex"/>
    <property type="evidence" value="ECO:0007669"/>
    <property type="project" value="UniProtKB-KW"/>
</dbReference>
<dbReference type="AlphaFoldDB" id="A0A1F7IIU8"/>
<dbReference type="InterPro" id="IPR028909">
    <property type="entry name" value="bL21-like"/>
</dbReference>
<evidence type="ECO:0000256" key="4">
    <source>
        <dbReference type="HAMAP-Rule" id="MF_01363"/>
    </source>
</evidence>
<dbReference type="GO" id="GO:0019843">
    <property type="term" value="F:rRNA binding"/>
    <property type="evidence" value="ECO:0007669"/>
    <property type="project" value="UniProtKB-UniRule"/>
</dbReference>
<protein>
    <recommendedName>
        <fullName evidence="4">Large ribosomal subunit protein bL21</fullName>
    </recommendedName>
</protein>
<evidence type="ECO:0000256" key="2">
    <source>
        <dbReference type="ARBA" id="ARBA00022980"/>
    </source>
</evidence>
<dbReference type="HAMAP" id="MF_01363">
    <property type="entry name" value="Ribosomal_bL21"/>
    <property type="match status" value="1"/>
</dbReference>
<proteinExistence type="inferred from homology"/>